<dbReference type="Proteomes" id="UP001501094">
    <property type="component" value="Unassembled WGS sequence"/>
</dbReference>
<dbReference type="InterPro" id="IPR029060">
    <property type="entry name" value="PIN-like_dom_sf"/>
</dbReference>
<proteinExistence type="predicted"/>
<gene>
    <name evidence="1" type="ORF">GCM10009751_14370</name>
</gene>
<keyword evidence="2" id="KW-1185">Reference proteome</keyword>
<accession>A0ABN2N8R5</accession>
<reference evidence="1 2" key="1">
    <citation type="journal article" date="2019" name="Int. J. Syst. Evol. Microbiol.">
        <title>The Global Catalogue of Microorganisms (GCM) 10K type strain sequencing project: providing services to taxonomists for standard genome sequencing and annotation.</title>
        <authorList>
            <consortium name="The Broad Institute Genomics Platform"/>
            <consortium name="The Broad Institute Genome Sequencing Center for Infectious Disease"/>
            <person name="Wu L."/>
            <person name="Ma J."/>
        </authorList>
    </citation>
    <scope>NUCLEOTIDE SEQUENCE [LARGE SCALE GENOMIC DNA]</scope>
    <source>
        <strain evidence="1 2">JCM 14326</strain>
    </source>
</reference>
<evidence type="ECO:0008006" key="3">
    <source>
        <dbReference type="Google" id="ProtNLM"/>
    </source>
</evidence>
<evidence type="ECO:0000313" key="1">
    <source>
        <dbReference type="EMBL" id="GAA1858025.1"/>
    </source>
</evidence>
<dbReference type="SUPFAM" id="SSF88723">
    <property type="entry name" value="PIN domain-like"/>
    <property type="match status" value="1"/>
</dbReference>
<sequence length="132" mass="14254">MTGGTLLLDSEGLARLVSDDDGLVAIIRAARRRGATIMTTTMTTLEGDDPRVPDARFRWTLSKVDVQEITRDASRDARALLREHKLRGHSHAIDAAFAAIARSAPKPVAIVTSDPDDMRRLAGPGVRIISLG</sequence>
<dbReference type="EMBL" id="BAAANL010000002">
    <property type="protein sequence ID" value="GAA1858025.1"/>
    <property type="molecule type" value="Genomic_DNA"/>
</dbReference>
<organism evidence="1 2">
    <name type="scientific">Myceligenerans crystallogenes</name>
    <dbReference type="NCBI Taxonomy" id="316335"/>
    <lineage>
        <taxon>Bacteria</taxon>
        <taxon>Bacillati</taxon>
        <taxon>Actinomycetota</taxon>
        <taxon>Actinomycetes</taxon>
        <taxon>Micrococcales</taxon>
        <taxon>Promicromonosporaceae</taxon>
        <taxon>Myceligenerans</taxon>
    </lineage>
</organism>
<protein>
    <recommendedName>
        <fullName evidence="3">PIN domain-containing protein</fullName>
    </recommendedName>
</protein>
<evidence type="ECO:0000313" key="2">
    <source>
        <dbReference type="Proteomes" id="UP001501094"/>
    </source>
</evidence>
<comment type="caution">
    <text evidence="1">The sequence shown here is derived from an EMBL/GenBank/DDBJ whole genome shotgun (WGS) entry which is preliminary data.</text>
</comment>
<name>A0ABN2N8R5_9MICO</name>
<dbReference type="RefSeq" id="WP_344101052.1">
    <property type="nucleotide sequence ID" value="NZ_BAAANL010000002.1"/>
</dbReference>
<dbReference type="Gene3D" id="3.40.50.1010">
    <property type="entry name" value="5'-nuclease"/>
    <property type="match status" value="1"/>
</dbReference>